<sequence length="71" mass="7788">MSRVIKTCRDISVSVTNLHHGLICVTLARILGDIPGLRAVTPYSLRRFTGASSREIINHISYTTTYVPGST</sequence>
<evidence type="ECO:0000313" key="2">
    <source>
        <dbReference type="Proteomes" id="UP001224890"/>
    </source>
</evidence>
<reference evidence="1" key="1">
    <citation type="submission" date="2021-06" db="EMBL/GenBank/DDBJ databases">
        <title>Comparative genomics, transcriptomics and evolutionary studies reveal genomic signatures of adaptation to plant cell wall in hemibiotrophic fungi.</title>
        <authorList>
            <consortium name="DOE Joint Genome Institute"/>
            <person name="Baroncelli R."/>
            <person name="Diaz J.F."/>
            <person name="Benocci T."/>
            <person name="Peng M."/>
            <person name="Battaglia E."/>
            <person name="Haridas S."/>
            <person name="Andreopoulos W."/>
            <person name="Labutti K."/>
            <person name="Pangilinan J."/>
            <person name="Floch G.L."/>
            <person name="Makela M.R."/>
            <person name="Henrissat B."/>
            <person name="Grigoriev I.V."/>
            <person name="Crouch J.A."/>
            <person name="De Vries R.P."/>
            <person name="Sukno S.A."/>
            <person name="Thon M.R."/>
        </authorList>
    </citation>
    <scope>NUCLEOTIDE SEQUENCE</scope>
    <source>
        <strain evidence="1">CBS 193.32</strain>
    </source>
</reference>
<dbReference type="EMBL" id="JAHMHR010000099">
    <property type="protein sequence ID" value="KAK1657233.1"/>
    <property type="molecule type" value="Genomic_DNA"/>
</dbReference>
<dbReference type="GeneID" id="85461037"/>
<organism evidence="1 2">
    <name type="scientific">Colletotrichum godetiae</name>
    <dbReference type="NCBI Taxonomy" id="1209918"/>
    <lineage>
        <taxon>Eukaryota</taxon>
        <taxon>Fungi</taxon>
        <taxon>Dikarya</taxon>
        <taxon>Ascomycota</taxon>
        <taxon>Pezizomycotina</taxon>
        <taxon>Sordariomycetes</taxon>
        <taxon>Hypocreomycetidae</taxon>
        <taxon>Glomerellales</taxon>
        <taxon>Glomerellaceae</taxon>
        <taxon>Colletotrichum</taxon>
        <taxon>Colletotrichum acutatum species complex</taxon>
    </lineage>
</organism>
<accession>A0AAJ0A7D1</accession>
<dbReference type="Proteomes" id="UP001224890">
    <property type="component" value="Unassembled WGS sequence"/>
</dbReference>
<name>A0AAJ0A7D1_9PEZI</name>
<protein>
    <submittedName>
        <fullName evidence="1">Uncharacterized protein</fullName>
    </submittedName>
</protein>
<gene>
    <name evidence="1" type="ORF">BDP55DRAFT_686341</name>
</gene>
<dbReference type="RefSeq" id="XP_060421997.1">
    <property type="nucleotide sequence ID" value="XM_060576511.1"/>
</dbReference>
<dbReference type="AlphaFoldDB" id="A0AAJ0A7D1"/>
<evidence type="ECO:0000313" key="1">
    <source>
        <dbReference type="EMBL" id="KAK1657233.1"/>
    </source>
</evidence>
<comment type="caution">
    <text evidence="1">The sequence shown here is derived from an EMBL/GenBank/DDBJ whole genome shotgun (WGS) entry which is preliminary data.</text>
</comment>
<keyword evidence="2" id="KW-1185">Reference proteome</keyword>
<proteinExistence type="predicted"/>